<feature type="region of interest" description="Disordered" evidence="1">
    <location>
        <begin position="205"/>
        <end position="228"/>
    </location>
</feature>
<dbReference type="InterPro" id="IPR008984">
    <property type="entry name" value="SMAD_FHA_dom_sf"/>
</dbReference>
<proteinExistence type="predicted"/>
<dbReference type="Pfam" id="PF00498">
    <property type="entry name" value="FHA"/>
    <property type="match status" value="1"/>
</dbReference>
<gene>
    <name evidence="3" type="ORF">K239x_00980</name>
</gene>
<evidence type="ECO:0000259" key="2">
    <source>
        <dbReference type="PROSITE" id="PS50006"/>
    </source>
</evidence>
<sequence>MISQKTDTANFTLSVTDSFGSTKQVSLRPDQSIFAGTSNNCGLKLSGSGLSEIHCRLELTDGQLIIQDWMSATGTLVNGEAISAESEINIGDVIGVGDYRIEIATAVDAASAGSSADTSPEPSSAAPIQSVQADSVPNTPEEMGQQEQQEEEPTDIECLATDDSDAFALDIPDDFFAFEEEASYDHETVALLHAEIEELQAALAQRDAEFESQSTLDSSSAGPESDFGQTDKMLARMQELIDEANRSDERVALLEEMLLAAEIATRAEKEERGHLEGWVGDIEKRLSQREDEHAAEVGSLRRRIEESDKAQQNLHRKLKEAAFRGGAPKQYEDTLESLQASNRQLQNDLAESQQKSLSAEQKLGEMSERQERELREERVKLAQEQAKLSRMRFELSSKLSDVETLPKSENPVETETSNRIQALRAHLREIHEQEKLEEKEAPLTKRLAKLWRRVEY</sequence>
<dbReference type="SUPFAM" id="SSF49879">
    <property type="entry name" value="SMAD/FHA domain"/>
    <property type="match status" value="1"/>
</dbReference>
<feature type="compositionally biased region" description="Polar residues" evidence="1">
    <location>
        <begin position="211"/>
        <end position="222"/>
    </location>
</feature>
<keyword evidence="4" id="KW-1185">Reference proteome</keyword>
<dbReference type="PROSITE" id="PS50006">
    <property type="entry name" value="FHA_DOMAIN"/>
    <property type="match status" value="1"/>
</dbReference>
<accession>A0A517NM05</accession>
<dbReference type="CDD" id="cd00060">
    <property type="entry name" value="FHA"/>
    <property type="match status" value="1"/>
</dbReference>
<reference evidence="3 4" key="1">
    <citation type="submission" date="2019-02" db="EMBL/GenBank/DDBJ databases">
        <title>Deep-cultivation of Planctomycetes and their phenomic and genomic characterization uncovers novel biology.</title>
        <authorList>
            <person name="Wiegand S."/>
            <person name="Jogler M."/>
            <person name="Boedeker C."/>
            <person name="Pinto D."/>
            <person name="Vollmers J."/>
            <person name="Rivas-Marin E."/>
            <person name="Kohn T."/>
            <person name="Peeters S.H."/>
            <person name="Heuer A."/>
            <person name="Rast P."/>
            <person name="Oberbeckmann S."/>
            <person name="Bunk B."/>
            <person name="Jeske O."/>
            <person name="Meyerdierks A."/>
            <person name="Storesund J.E."/>
            <person name="Kallscheuer N."/>
            <person name="Luecker S."/>
            <person name="Lage O.M."/>
            <person name="Pohl T."/>
            <person name="Merkel B.J."/>
            <person name="Hornburger P."/>
            <person name="Mueller R.-W."/>
            <person name="Bruemmer F."/>
            <person name="Labrenz M."/>
            <person name="Spormann A.M."/>
            <person name="Op den Camp H."/>
            <person name="Overmann J."/>
            <person name="Amann R."/>
            <person name="Jetten M.S.M."/>
            <person name="Mascher T."/>
            <person name="Medema M.H."/>
            <person name="Devos D.P."/>
            <person name="Kaster A.-K."/>
            <person name="Ovreas L."/>
            <person name="Rohde M."/>
            <person name="Galperin M.Y."/>
            <person name="Jogler C."/>
        </authorList>
    </citation>
    <scope>NUCLEOTIDE SEQUENCE [LARGE SCALE GENOMIC DNA]</scope>
    <source>
        <strain evidence="3 4">K23_9</strain>
    </source>
</reference>
<feature type="compositionally biased region" description="Polar residues" evidence="1">
    <location>
        <begin position="345"/>
        <end position="359"/>
    </location>
</feature>
<protein>
    <submittedName>
        <fullName evidence="3">FHA domain protein</fullName>
    </submittedName>
</protein>
<feature type="domain" description="FHA" evidence="2">
    <location>
        <begin position="33"/>
        <end position="82"/>
    </location>
</feature>
<feature type="compositionally biased region" description="Polar residues" evidence="1">
    <location>
        <begin position="120"/>
        <end position="138"/>
    </location>
</feature>
<dbReference type="SMART" id="SM00240">
    <property type="entry name" value="FHA"/>
    <property type="match status" value="1"/>
</dbReference>
<evidence type="ECO:0000313" key="3">
    <source>
        <dbReference type="EMBL" id="QDT08166.1"/>
    </source>
</evidence>
<dbReference type="RefSeq" id="WP_145415757.1">
    <property type="nucleotide sequence ID" value="NZ_CP036526.1"/>
</dbReference>
<feature type="region of interest" description="Disordered" evidence="1">
    <location>
        <begin position="345"/>
        <end position="371"/>
    </location>
</feature>
<dbReference type="EMBL" id="CP036526">
    <property type="protein sequence ID" value="QDT08166.1"/>
    <property type="molecule type" value="Genomic_DNA"/>
</dbReference>
<dbReference type="Proteomes" id="UP000319817">
    <property type="component" value="Chromosome"/>
</dbReference>
<feature type="compositionally biased region" description="Basic and acidic residues" evidence="1">
    <location>
        <begin position="362"/>
        <end position="371"/>
    </location>
</feature>
<evidence type="ECO:0000313" key="4">
    <source>
        <dbReference type="Proteomes" id="UP000319817"/>
    </source>
</evidence>
<dbReference type="AlphaFoldDB" id="A0A517NM05"/>
<organism evidence="3 4">
    <name type="scientific">Stieleria marina</name>
    <dbReference type="NCBI Taxonomy" id="1930275"/>
    <lineage>
        <taxon>Bacteria</taxon>
        <taxon>Pseudomonadati</taxon>
        <taxon>Planctomycetota</taxon>
        <taxon>Planctomycetia</taxon>
        <taxon>Pirellulales</taxon>
        <taxon>Pirellulaceae</taxon>
        <taxon>Stieleria</taxon>
    </lineage>
</organism>
<name>A0A517NM05_9BACT</name>
<dbReference type="OrthoDB" id="262344at2"/>
<evidence type="ECO:0000256" key="1">
    <source>
        <dbReference type="SAM" id="MobiDB-lite"/>
    </source>
</evidence>
<dbReference type="Gene3D" id="2.60.200.20">
    <property type="match status" value="1"/>
</dbReference>
<feature type="region of interest" description="Disordered" evidence="1">
    <location>
        <begin position="111"/>
        <end position="154"/>
    </location>
</feature>
<dbReference type="InterPro" id="IPR000253">
    <property type="entry name" value="FHA_dom"/>
</dbReference>